<dbReference type="GO" id="GO:0034464">
    <property type="term" value="C:BBSome"/>
    <property type="evidence" value="ECO:0007669"/>
    <property type="project" value="InterPro"/>
</dbReference>
<dbReference type="SUPFAM" id="SSF48452">
    <property type="entry name" value="TPR-like"/>
    <property type="match status" value="1"/>
</dbReference>
<dbReference type="GO" id="GO:1905515">
    <property type="term" value="P:non-motile cilium assembly"/>
    <property type="evidence" value="ECO:0007669"/>
    <property type="project" value="InterPro"/>
</dbReference>
<dbReference type="EMBL" id="MTYJ01000132">
    <property type="protein sequence ID" value="OQV12997.1"/>
    <property type="molecule type" value="Genomic_DNA"/>
</dbReference>
<evidence type="ECO:0000256" key="1">
    <source>
        <dbReference type="SAM" id="MobiDB-lite"/>
    </source>
</evidence>
<proteinExistence type="predicted"/>
<dbReference type="CDD" id="cd21341">
    <property type="entry name" value="TTC8_N"/>
    <property type="match status" value="1"/>
</dbReference>
<evidence type="ECO:0000313" key="3">
    <source>
        <dbReference type="Proteomes" id="UP000192578"/>
    </source>
</evidence>
<dbReference type="InterPro" id="IPR011990">
    <property type="entry name" value="TPR-like_helical_dom_sf"/>
</dbReference>
<dbReference type="PANTHER" id="PTHR44177">
    <property type="entry name" value="TETRATRICOPEPTIDE REPEAT PROTEIN 8"/>
    <property type="match status" value="1"/>
</dbReference>
<dbReference type="PANTHER" id="PTHR44177:SF1">
    <property type="entry name" value="TETRATRICOPEPTIDE REPEAT PROTEIN 8"/>
    <property type="match status" value="1"/>
</dbReference>
<accession>A0A1W0WCV6</accession>
<protein>
    <submittedName>
        <fullName evidence="2">Tetratricopeptide repeat protein 8</fullName>
    </submittedName>
</protein>
<dbReference type="AlphaFoldDB" id="A0A1W0WCV6"/>
<keyword evidence="3" id="KW-1185">Reference proteome</keyword>
<sequence>MDPLYVALKLFELRKYDQVDKITTALLERNPQDEALWTLKMRALTQQVYVDEYEMEYEDVVDQLMDESAMAARPRPGTSLRQPVKTGVGVRPGATARPMSRRTGRPVSGMLRPSSRATTANMRNAMTTGRGLQTSQPLTAKIGRMLRQGTASMLTTPNGPFIVLSRLNLAKYTEKKYLAKPLFEYIFYHDHETALALQMANAAHNLDNRDWWWLSRRGLCHYRLALQREAERDMKEAASQQAHPDNHLYLSKIYARIDLPAQAIESYKAGGVNFPAEPAMLVGAARIFEELDDLANSTLFYRDALKIDAMNFEALACVGMECYYDDQPELALRYYRRLLQMGVHSAEIFINVGMCCFVSQQMDLMWSAFENAFLLCNKEQLADLFYNLGYICACSGELQYAQRCFQLSLTSNNSNPEALAGLAQIAYSEGDRQKAVSLLSVSVTASGKEDASMETLYNMAVCCEELGDHGSAFHYAQMAHTLASGLGAVDKDVKDLLLRLQAAIHSV</sequence>
<name>A0A1W0WCV6_HYPEX</name>
<dbReference type="OrthoDB" id="421121at2759"/>
<dbReference type="GO" id="GO:0036064">
    <property type="term" value="C:ciliary basal body"/>
    <property type="evidence" value="ECO:0007669"/>
    <property type="project" value="TreeGrafter"/>
</dbReference>
<feature type="region of interest" description="Disordered" evidence="1">
    <location>
        <begin position="72"/>
        <end position="113"/>
    </location>
</feature>
<dbReference type="SMART" id="SM00028">
    <property type="entry name" value="TPR"/>
    <property type="match status" value="6"/>
</dbReference>
<dbReference type="GO" id="GO:0097730">
    <property type="term" value="C:non-motile cilium"/>
    <property type="evidence" value="ECO:0007669"/>
    <property type="project" value="TreeGrafter"/>
</dbReference>
<dbReference type="InterPro" id="IPR019734">
    <property type="entry name" value="TPR_rpt"/>
</dbReference>
<evidence type="ECO:0000313" key="2">
    <source>
        <dbReference type="EMBL" id="OQV12997.1"/>
    </source>
</evidence>
<dbReference type="Proteomes" id="UP000192578">
    <property type="component" value="Unassembled WGS sequence"/>
</dbReference>
<comment type="caution">
    <text evidence="2">The sequence shown here is derived from an EMBL/GenBank/DDBJ whole genome shotgun (WGS) entry which is preliminary data.</text>
</comment>
<dbReference type="InterPro" id="IPR028796">
    <property type="entry name" value="BBS8"/>
</dbReference>
<dbReference type="Gene3D" id="1.25.40.10">
    <property type="entry name" value="Tetratricopeptide repeat domain"/>
    <property type="match status" value="3"/>
</dbReference>
<organism evidence="2 3">
    <name type="scientific">Hypsibius exemplaris</name>
    <name type="common">Freshwater tardigrade</name>
    <dbReference type="NCBI Taxonomy" id="2072580"/>
    <lineage>
        <taxon>Eukaryota</taxon>
        <taxon>Metazoa</taxon>
        <taxon>Ecdysozoa</taxon>
        <taxon>Tardigrada</taxon>
        <taxon>Eutardigrada</taxon>
        <taxon>Parachela</taxon>
        <taxon>Hypsibioidea</taxon>
        <taxon>Hypsibiidae</taxon>
        <taxon>Hypsibius</taxon>
    </lineage>
</organism>
<reference evidence="3" key="1">
    <citation type="submission" date="2017-01" db="EMBL/GenBank/DDBJ databases">
        <title>Comparative genomics of anhydrobiosis in the tardigrade Hypsibius dujardini.</title>
        <authorList>
            <person name="Yoshida Y."/>
            <person name="Koutsovoulos G."/>
            <person name="Laetsch D."/>
            <person name="Stevens L."/>
            <person name="Kumar S."/>
            <person name="Horikawa D."/>
            <person name="Ishino K."/>
            <person name="Komine S."/>
            <person name="Tomita M."/>
            <person name="Blaxter M."/>
            <person name="Arakawa K."/>
        </authorList>
    </citation>
    <scope>NUCLEOTIDE SEQUENCE [LARGE SCALE GENOMIC DNA]</scope>
    <source>
        <strain evidence="3">Z151</strain>
    </source>
</reference>
<gene>
    <name evidence="2" type="ORF">BV898_12753</name>
</gene>